<dbReference type="AlphaFoldDB" id="A0A1Y1HUT1"/>
<feature type="transmembrane region" description="Helical" evidence="6">
    <location>
        <begin position="216"/>
        <end position="241"/>
    </location>
</feature>
<dbReference type="STRING" id="105231.A0A1Y1HUT1"/>
<dbReference type="PANTHER" id="PTHR12935:SF0">
    <property type="entry name" value="GAMMA-GLUTAMYLCYCLOTRANSFERASE"/>
    <property type="match status" value="1"/>
</dbReference>
<dbReference type="PANTHER" id="PTHR12935">
    <property type="entry name" value="GAMMA-GLUTAMYLCYCLOTRANSFERASE"/>
    <property type="match status" value="1"/>
</dbReference>
<feature type="region of interest" description="Disordered" evidence="5">
    <location>
        <begin position="1"/>
        <end position="31"/>
    </location>
</feature>
<dbReference type="EMBL" id="DF237033">
    <property type="protein sequence ID" value="GAQ81582.1"/>
    <property type="molecule type" value="Genomic_DNA"/>
</dbReference>
<dbReference type="CDD" id="cd06661">
    <property type="entry name" value="GGCT_like"/>
    <property type="match status" value="1"/>
</dbReference>
<organism evidence="7 8">
    <name type="scientific">Klebsormidium nitens</name>
    <name type="common">Green alga</name>
    <name type="synonym">Ulothrix nitens</name>
    <dbReference type="NCBI Taxonomy" id="105231"/>
    <lineage>
        <taxon>Eukaryota</taxon>
        <taxon>Viridiplantae</taxon>
        <taxon>Streptophyta</taxon>
        <taxon>Klebsormidiophyceae</taxon>
        <taxon>Klebsormidiales</taxon>
        <taxon>Klebsormidiaceae</taxon>
        <taxon>Klebsormidium</taxon>
    </lineage>
</organism>
<evidence type="ECO:0000256" key="2">
    <source>
        <dbReference type="ARBA" id="ARBA00023239"/>
    </source>
</evidence>
<protein>
    <recommendedName>
        <fullName evidence="1">gamma-glutamylcyclotransferase</fullName>
        <ecNumber evidence="1">4.3.2.9</ecNumber>
    </recommendedName>
</protein>
<keyword evidence="6" id="KW-0812">Transmembrane</keyword>
<dbReference type="Gene3D" id="3.10.490.10">
    <property type="entry name" value="Gamma-glutamyl cyclotransferase-like"/>
    <property type="match status" value="1"/>
</dbReference>
<evidence type="ECO:0000256" key="1">
    <source>
        <dbReference type="ARBA" id="ARBA00012346"/>
    </source>
</evidence>
<gene>
    <name evidence="7" type="ORF">KFL_000840240</name>
</gene>
<name>A0A1Y1HUT1_KLENI</name>
<accession>A0A1Y1HUT1</accession>
<keyword evidence="6" id="KW-1133">Transmembrane helix</keyword>
<dbReference type="InterPro" id="IPR017939">
    <property type="entry name" value="G-Glutamylcylcotransferase"/>
</dbReference>
<feature type="transmembrane region" description="Helical" evidence="6">
    <location>
        <begin position="261"/>
        <end position="283"/>
    </location>
</feature>
<dbReference type="OrthoDB" id="2017317at2759"/>
<keyword evidence="8" id="KW-1185">Reference proteome</keyword>
<dbReference type="InterPro" id="IPR013024">
    <property type="entry name" value="GGCT-like"/>
</dbReference>
<reference evidence="7 8" key="1">
    <citation type="journal article" date="2014" name="Nat. Commun.">
        <title>Klebsormidium flaccidum genome reveals primary factors for plant terrestrial adaptation.</title>
        <authorList>
            <person name="Hori K."/>
            <person name="Maruyama F."/>
            <person name="Fujisawa T."/>
            <person name="Togashi T."/>
            <person name="Yamamoto N."/>
            <person name="Seo M."/>
            <person name="Sato S."/>
            <person name="Yamada T."/>
            <person name="Mori H."/>
            <person name="Tajima N."/>
            <person name="Moriyama T."/>
            <person name="Ikeuchi M."/>
            <person name="Watanabe M."/>
            <person name="Wada H."/>
            <person name="Kobayashi K."/>
            <person name="Saito M."/>
            <person name="Masuda T."/>
            <person name="Sasaki-Sekimoto Y."/>
            <person name="Mashiguchi K."/>
            <person name="Awai K."/>
            <person name="Shimojima M."/>
            <person name="Masuda S."/>
            <person name="Iwai M."/>
            <person name="Nobusawa T."/>
            <person name="Narise T."/>
            <person name="Kondo S."/>
            <person name="Saito H."/>
            <person name="Sato R."/>
            <person name="Murakawa M."/>
            <person name="Ihara Y."/>
            <person name="Oshima-Yamada Y."/>
            <person name="Ohtaka K."/>
            <person name="Satoh M."/>
            <person name="Sonobe K."/>
            <person name="Ishii M."/>
            <person name="Ohtani R."/>
            <person name="Kanamori-Sato M."/>
            <person name="Honoki R."/>
            <person name="Miyazaki D."/>
            <person name="Mochizuki H."/>
            <person name="Umetsu J."/>
            <person name="Higashi K."/>
            <person name="Shibata D."/>
            <person name="Kamiya Y."/>
            <person name="Sato N."/>
            <person name="Nakamura Y."/>
            <person name="Tabata S."/>
            <person name="Ida S."/>
            <person name="Kurokawa K."/>
            <person name="Ohta H."/>
        </authorList>
    </citation>
    <scope>NUCLEOTIDE SEQUENCE [LARGE SCALE GENOMIC DNA]</scope>
    <source>
        <strain evidence="7 8">NIES-2285</strain>
    </source>
</reference>
<dbReference type="Pfam" id="PF13772">
    <property type="entry name" value="AIG2_2"/>
    <property type="match status" value="1"/>
</dbReference>
<evidence type="ECO:0000313" key="8">
    <source>
        <dbReference type="Proteomes" id="UP000054558"/>
    </source>
</evidence>
<feature type="binding site" evidence="4">
    <location>
        <position position="171"/>
    </location>
    <ligand>
        <name>substrate</name>
    </ligand>
</feature>
<proteinExistence type="predicted"/>
<evidence type="ECO:0000313" key="7">
    <source>
        <dbReference type="EMBL" id="GAQ81582.1"/>
    </source>
</evidence>
<dbReference type="SUPFAM" id="SSF110857">
    <property type="entry name" value="Gamma-glutamyl cyclotransferase-like"/>
    <property type="match status" value="1"/>
</dbReference>
<dbReference type="EC" id="4.3.2.9" evidence="1"/>
<dbReference type="InterPro" id="IPR036568">
    <property type="entry name" value="GGCT-like_sf"/>
</dbReference>
<keyword evidence="6" id="KW-0472">Membrane</keyword>
<feature type="compositionally biased region" description="Pro residues" evidence="5">
    <location>
        <begin position="16"/>
        <end position="27"/>
    </location>
</feature>
<evidence type="ECO:0000256" key="5">
    <source>
        <dbReference type="SAM" id="MobiDB-lite"/>
    </source>
</evidence>
<dbReference type="OMA" id="QWAYVLE"/>
<evidence type="ECO:0000256" key="4">
    <source>
        <dbReference type="PIRSR" id="PIRSR617939-2"/>
    </source>
</evidence>
<evidence type="ECO:0000256" key="3">
    <source>
        <dbReference type="PIRSR" id="PIRSR617939-1"/>
    </source>
</evidence>
<dbReference type="GO" id="GO:0003839">
    <property type="term" value="F:gamma-glutamylcyclotransferase activity"/>
    <property type="evidence" value="ECO:0007669"/>
    <property type="project" value="UniProtKB-EC"/>
</dbReference>
<evidence type="ECO:0000256" key="6">
    <source>
        <dbReference type="SAM" id="Phobius"/>
    </source>
</evidence>
<keyword evidence="2" id="KW-0456">Lyase</keyword>
<dbReference type="Proteomes" id="UP000054558">
    <property type="component" value="Unassembled WGS sequence"/>
</dbReference>
<sequence length="310" mass="34630">MKAPVPNTLNALFPPLSRPPPDKPLPIDPSERPAICQEEYVHNFAFGSNMGPEKVKARAGGIEFVSAEPGLVRDYRLAFNLGGVPPIEPVMAGIEPEQGSVIHGTLIKLPRAQYEKLYKSEGGGAGKKRAYLEEEVTVETYSGKQVQAVAFRTAPRIALPRHLEVPASKRYLDLLVEGAKAIGLDKDYVRRLEELPRAPPANGIEKWISRSFAMFFFFWAVRQLPGMSAVYFVKLVAFFVYHYREVCRQSTSPALQLLAYPLLFIMLLIMLPGSFIGVGIRLARTCSSYVDKGWKRIKVVVPEREAKELK</sequence>
<feature type="active site" description="Proton acceptor" evidence="3">
    <location>
        <position position="121"/>
    </location>
</feature>